<dbReference type="EMBL" id="JACXAC010000006">
    <property type="protein sequence ID" value="MBD2724312.1"/>
    <property type="molecule type" value="Genomic_DNA"/>
</dbReference>
<evidence type="ECO:0000256" key="4">
    <source>
        <dbReference type="ARBA" id="ARBA00013011"/>
    </source>
</evidence>
<evidence type="ECO:0000256" key="5">
    <source>
        <dbReference type="ARBA" id="ARBA00018193"/>
    </source>
</evidence>
<dbReference type="InterPro" id="IPR036291">
    <property type="entry name" value="NAD(P)-bd_dom_sf"/>
</dbReference>
<dbReference type="PIRSF" id="PIRSF000109">
    <property type="entry name" value="6PGD"/>
    <property type="match status" value="1"/>
</dbReference>
<dbReference type="PANTHER" id="PTHR11811">
    <property type="entry name" value="6-PHOSPHOGLUCONATE DEHYDROGENASE"/>
    <property type="match status" value="1"/>
</dbReference>
<dbReference type="InterPro" id="IPR008927">
    <property type="entry name" value="6-PGluconate_DH-like_C_sf"/>
</dbReference>
<dbReference type="EC" id="1.1.1.44" evidence="4 10"/>
<evidence type="ECO:0000256" key="3">
    <source>
        <dbReference type="ARBA" id="ARBA00008419"/>
    </source>
</evidence>
<keyword evidence="10 11" id="KW-0521">NADP</keyword>
<evidence type="ECO:0000313" key="14">
    <source>
        <dbReference type="Proteomes" id="UP000606003"/>
    </source>
</evidence>
<organism evidence="13 14">
    <name type="scientific">Hymenobacter armeniacus</name>
    <dbReference type="NCBI Taxonomy" id="2771358"/>
    <lineage>
        <taxon>Bacteria</taxon>
        <taxon>Pseudomonadati</taxon>
        <taxon>Bacteroidota</taxon>
        <taxon>Cytophagia</taxon>
        <taxon>Cytophagales</taxon>
        <taxon>Hymenobacteraceae</taxon>
        <taxon>Hymenobacter</taxon>
    </lineage>
</organism>
<dbReference type="InterPro" id="IPR006183">
    <property type="entry name" value="Pgluconate_DH"/>
</dbReference>
<feature type="domain" description="6-phosphogluconate dehydrogenase C-terminal" evidence="12">
    <location>
        <begin position="182"/>
        <end position="471"/>
    </location>
</feature>
<dbReference type="NCBIfam" id="NF006765">
    <property type="entry name" value="PRK09287.1"/>
    <property type="match status" value="1"/>
</dbReference>
<comment type="function">
    <text evidence="1 10">Catalyzes the oxidative decarboxylation of 6-phosphogluconate to ribulose 5-phosphate and CO(2), with concomitant reduction of NADP to NADPH.</text>
</comment>
<name>A0ABR8JWG7_9BACT</name>
<evidence type="ECO:0000256" key="7">
    <source>
        <dbReference type="ARBA" id="ARBA00023064"/>
    </source>
</evidence>
<comment type="catalytic activity">
    <reaction evidence="9 10 11">
        <text>6-phospho-D-gluconate + NADP(+) = D-ribulose 5-phosphate + CO2 + NADPH</text>
        <dbReference type="Rhea" id="RHEA:10116"/>
        <dbReference type="ChEBI" id="CHEBI:16526"/>
        <dbReference type="ChEBI" id="CHEBI:57783"/>
        <dbReference type="ChEBI" id="CHEBI:58121"/>
        <dbReference type="ChEBI" id="CHEBI:58349"/>
        <dbReference type="ChEBI" id="CHEBI:58759"/>
        <dbReference type="EC" id="1.1.1.44"/>
    </reaction>
</comment>
<dbReference type="InterPro" id="IPR006113">
    <property type="entry name" value="6PGDH_Gnd/GntZ"/>
</dbReference>
<evidence type="ECO:0000256" key="2">
    <source>
        <dbReference type="ARBA" id="ARBA00004874"/>
    </source>
</evidence>
<dbReference type="Gene3D" id="3.40.50.720">
    <property type="entry name" value="NAD(P)-binding Rossmann-like Domain"/>
    <property type="match status" value="1"/>
</dbReference>
<comment type="subunit">
    <text evidence="10">Homodimer.</text>
</comment>
<dbReference type="SUPFAM" id="SSF48179">
    <property type="entry name" value="6-phosphogluconate dehydrogenase C-terminal domain-like"/>
    <property type="match status" value="1"/>
</dbReference>
<comment type="caution">
    <text evidence="13">The sequence shown here is derived from an EMBL/GenBank/DDBJ whole genome shotgun (WGS) entry which is preliminary data.</text>
</comment>
<evidence type="ECO:0000256" key="6">
    <source>
        <dbReference type="ARBA" id="ARBA00023002"/>
    </source>
</evidence>
<keyword evidence="6 10" id="KW-0560">Oxidoreductase</keyword>
<comment type="similarity">
    <text evidence="3 10 11">Belongs to the 6-phosphogluconate dehydrogenase family.</text>
</comment>
<dbReference type="PRINTS" id="PR00076">
    <property type="entry name" value="6PGDHDRGNASE"/>
</dbReference>
<dbReference type="Gene3D" id="1.10.1040.10">
    <property type="entry name" value="N-(1-d-carboxylethyl)-l-norvaline Dehydrogenase, domain 2"/>
    <property type="match status" value="1"/>
</dbReference>
<dbReference type="InterPro" id="IPR006114">
    <property type="entry name" value="6PGDH_C"/>
</dbReference>
<evidence type="ECO:0000256" key="1">
    <source>
        <dbReference type="ARBA" id="ARBA00002526"/>
    </source>
</evidence>
<keyword evidence="8 10" id="KW-0570">Pentose shunt</keyword>
<keyword evidence="7 11" id="KW-0311">Gluconate utilization</keyword>
<protein>
    <recommendedName>
        <fullName evidence="5 10">6-phosphogluconate dehydrogenase, decarboxylating</fullName>
        <ecNumber evidence="4 10">1.1.1.44</ecNumber>
    </recommendedName>
</protein>
<dbReference type="Pfam" id="PF00393">
    <property type="entry name" value="6PGD"/>
    <property type="match status" value="1"/>
</dbReference>
<dbReference type="InterPro" id="IPR013328">
    <property type="entry name" value="6PGD_dom2"/>
</dbReference>
<dbReference type="RefSeq" id="WP_190927947.1">
    <property type="nucleotide sequence ID" value="NZ_JACXAC010000006.1"/>
</dbReference>
<reference evidence="13 14" key="1">
    <citation type="submission" date="2020-09" db="EMBL/GenBank/DDBJ databases">
        <authorList>
            <person name="Kim M.K."/>
        </authorList>
    </citation>
    <scope>NUCLEOTIDE SEQUENCE [LARGE SCALE GENOMIC DNA]</scope>
    <source>
        <strain evidence="13 14">BT189</strain>
    </source>
</reference>
<dbReference type="SMART" id="SM01350">
    <property type="entry name" value="6PGD"/>
    <property type="match status" value="1"/>
</dbReference>
<evidence type="ECO:0000256" key="8">
    <source>
        <dbReference type="ARBA" id="ARBA00023126"/>
    </source>
</evidence>
<comment type="pathway">
    <text evidence="2 10 11">Carbohydrate degradation; pentose phosphate pathway; D-ribulose 5-phosphate from D-glucose 6-phosphate (oxidative stage): step 3/3.</text>
</comment>
<keyword evidence="14" id="KW-1185">Reference proteome</keyword>
<gene>
    <name evidence="13" type="primary">gndA</name>
    <name evidence="13" type="ORF">IC234_19450</name>
</gene>
<dbReference type="SUPFAM" id="SSF51735">
    <property type="entry name" value="NAD(P)-binding Rossmann-fold domains"/>
    <property type="match status" value="1"/>
</dbReference>
<dbReference type="InterPro" id="IPR006115">
    <property type="entry name" value="6PGDH_NADP-bd"/>
</dbReference>
<evidence type="ECO:0000259" key="12">
    <source>
        <dbReference type="SMART" id="SM01350"/>
    </source>
</evidence>
<dbReference type="Proteomes" id="UP000606003">
    <property type="component" value="Unassembled WGS sequence"/>
</dbReference>
<evidence type="ECO:0000256" key="11">
    <source>
        <dbReference type="RuleBase" id="RU000485"/>
    </source>
</evidence>
<dbReference type="GO" id="GO:0004616">
    <property type="term" value="F:phosphogluconate dehydrogenase (decarboxylating) activity"/>
    <property type="evidence" value="ECO:0007669"/>
    <property type="project" value="UniProtKB-EC"/>
</dbReference>
<dbReference type="Gene3D" id="1.20.5.320">
    <property type="entry name" value="6-Phosphogluconate Dehydrogenase, domain 3"/>
    <property type="match status" value="1"/>
</dbReference>
<dbReference type="NCBIfam" id="TIGR00873">
    <property type="entry name" value="gnd"/>
    <property type="match status" value="1"/>
</dbReference>
<evidence type="ECO:0000256" key="9">
    <source>
        <dbReference type="ARBA" id="ARBA00048640"/>
    </source>
</evidence>
<sequence length="499" mass="53941">MSDTPTSFSFGMIGLGTMGRNLLLNLADHHFAGAGYDKDAAKIDLLAEEGAGKPVKGFTELPEFINSLSTPRAIMMLVPAGKIVDSVIDELRPLLAPGDVIIDGGNSHFTDTNRRDAALAAEGFHFFGMGISGGEEGARFGPSMMPGGDQKAYEAMRPMFEAIAAQVDGQPCVTYIGPGAAGHFVKMVHNGIEYGLMQLIAETYAVMQRGLGLDNAAIGRVFTEWNEGRLQSFLLDITKDIFGFIAPGTDHLLLDDIKDEARSKGTGKWTSQVAMDLEMAIPTIDTAVALRDLSKYKALREQLAGLYGPEPAPLPVDQQAFLASLEQAFYFNMVVTYAQGMHLLAKASKDFSYNLNLAEIAKIWRGGCIIRSTFLNDIFNAFQQTPDLPHLLLDGRVQELVKGSVPGARTVVAAAVTAGLALPAYASCLSYFDTFRTARMPSNLIQAQRDYFGAHTYELIGHEGVFHTQWTPAHEDAANKQEVAVGPENTGEKPVTPNS</sequence>
<accession>A0ABR8JWG7</accession>
<evidence type="ECO:0000256" key="10">
    <source>
        <dbReference type="PIRNR" id="PIRNR000109"/>
    </source>
</evidence>
<proteinExistence type="inferred from homology"/>
<dbReference type="Pfam" id="PF03446">
    <property type="entry name" value="NAD_binding_2"/>
    <property type="match status" value="1"/>
</dbReference>
<evidence type="ECO:0000313" key="13">
    <source>
        <dbReference type="EMBL" id="MBD2724312.1"/>
    </source>
</evidence>